<dbReference type="EMBL" id="JAMKPW020000021">
    <property type="protein sequence ID" value="KAK8207580.1"/>
    <property type="molecule type" value="Genomic_DNA"/>
</dbReference>
<evidence type="ECO:0000313" key="1">
    <source>
        <dbReference type="EMBL" id="KAK8207580.1"/>
    </source>
</evidence>
<dbReference type="Proteomes" id="UP001320706">
    <property type="component" value="Unassembled WGS sequence"/>
</dbReference>
<sequence>MEANSALPDSNVSDLDERWQKKQLAPHQLMTFDVRLEKLRQIGPPRLEVRERVTADLVPPEAALPQSMKFIRASEASRNPIEHTRLYNLEEEYGWMSNLRLREAHNYPNDPNIPFLDWTVSGATPPLRFQVDKREGYVSTRTSSHLLRSVLQHFYRLEDTSDREKDQVFNKHKPWVTDRELDLKVRSKYGQHPTGLNVDEMWILVIDPQHIVTFASNQSWKSRWPPLQLAARIEQVSFRGIRNELLLKDEPAMYSTLTHSIACLSGAVGILHRSFWSDTVLCLTDRYAGYLGHLQYRLHRAPSTKLLMELLQVQEELNIVIQLIQQQEKLISDFITFLGSSETSAGQGITPRPGTISRANRPVQAQLDDYRHTLLSHTADSATEDLDKLHIELMDLQALLDNANNLVTRTVQLVNLRLEDHGKAILVFTIVTIIFLPLNFVSSFFGMNVVDIRNMTSNQGLFWIVAACVTVGVVGASMFLAFSGGSMIERFVVWKDSRPRAAPQPAPMPRESTADVKGFRVFGVDLGKDSSWSAE</sequence>
<protein>
    <submittedName>
        <fullName evidence="1">Uncharacterized protein</fullName>
    </submittedName>
</protein>
<reference evidence="1" key="1">
    <citation type="submission" date="2024-02" db="EMBL/GenBank/DDBJ databases">
        <title>Metagenome Assembled Genome of Zalaria obscura JY119.</title>
        <authorList>
            <person name="Vighnesh L."/>
            <person name="Jagadeeshwari U."/>
            <person name="Venkata Ramana C."/>
            <person name="Sasikala C."/>
        </authorList>
    </citation>
    <scope>NUCLEOTIDE SEQUENCE</scope>
    <source>
        <strain evidence="1">JY119</strain>
    </source>
</reference>
<organism evidence="1 2">
    <name type="scientific">Zalaria obscura</name>
    <dbReference type="NCBI Taxonomy" id="2024903"/>
    <lineage>
        <taxon>Eukaryota</taxon>
        <taxon>Fungi</taxon>
        <taxon>Dikarya</taxon>
        <taxon>Ascomycota</taxon>
        <taxon>Pezizomycotina</taxon>
        <taxon>Dothideomycetes</taxon>
        <taxon>Dothideomycetidae</taxon>
        <taxon>Dothideales</taxon>
        <taxon>Zalariaceae</taxon>
        <taxon>Zalaria</taxon>
    </lineage>
</organism>
<comment type="caution">
    <text evidence="1">The sequence shown here is derived from an EMBL/GenBank/DDBJ whole genome shotgun (WGS) entry which is preliminary data.</text>
</comment>
<gene>
    <name evidence="1" type="ORF">M8818_004233</name>
</gene>
<keyword evidence="2" id="KW-1185">Reference proteome</keyword>
<evidence type="ECO:0000313" key="2">
    <source>
        <dbReference type="Proteomes" id="UP001320706"/>
    </source>
</evidence>
<name>A0ACC3SGH2_9PEZI</name>
<proteinExistence type="predicted"/>
<accession>A0ACC3SGH2</accession>